<proteinExistence type="predicted"/>
<evidence type="ECO:0000313" key="2">
    <source>
        <dbReference type="Proteomes" id="UP000887578"/>
    </source>
</evidence>
<accession>A0A914Q292</accession>
<keyword evidence="1" id="KW-0732">Signal</keyword>
<reference evidence="3" key="1">
    <citation type="submission" date="2022-11" db="UniProtKB">
        <authorList>
            <consortium name="WormBaseParasite"/>
        </authorList>
    </citation>
    <scope>IDENTIFICATION</scope>
</reference>
<evidence type="ECO:0000313" key="3">
    <source>
        <dbReference type="WBParaSite" id="PDA_v2.g24862.t1"/>
    </source>
</evidence>
<protein>
    <submittedName>
        <fullName evidence="3">Uncharacterized protein</fullName>
    </submittedName>
</protein>
<feature type="chain" id="PRO_5036880338" evidence="1">
    <location>
        <begin position="22"/>
        <end position="160"/>
    </location>
</feature>
<dbReference type="WBParaSite" id="PDA_v2.g24862.t1">
    <property type="protein sequence ID" value="PDA_v2.g24862.t1"/>
    <property type="gene ID" value="PDA_v2.g24862"/>
</dbReference>
<feature type="signal peptide" evidence="1">
    <location>
        <begin position="1"/>
        <end position="21"/>
    </location>
</feature>
<keyword evidence="2" id="KW-1185">Reference proteome</keyword>
<evidence type="ECO:0000256" key="1">
    <source>
        <dbReference type="SAM" id="SignalP"/>
    </source>
</evidence>
<dbReference type="AlphaFoldDB" id="A0A914Q292"/>
<dbReference type="Proteomes" id="UP000887578">
    <property type="component" value="Unplaced"/>
</dbReference>
<organism evidence="2 3">
    <name type="scientific">Panagrolaimus davidi</name>
    <dbReference type="NCBI Taxonomy" id="227884"/>
    <lineage>
        <taxon>Eukaryota</taxon>
        <taxon>Metazoa</taxon>
        <taxon>Ecdysozoa</taxon>
        <taxon>Nematoda</taxon>
        <taxon>Chromadorea</taxon>
        <taxon>Rhabditida</taxon>
        <taxon>Tylenchina</taxon>
        <taxon>Panagrolaimomorpha</taxon>
        <taxon>Panagrolaimoidea</taxon>
        <taxon>Panagrolaimidae</taxon>
        <taxon>Panagrolaimus</taxon>
    </lineage>
</organism>
<sequence length="160" mass="17659">MMLVINNVLICLIPFLFFANAGKLKFKEAATFMGSVMSKMKNFAGNNGGNYTAAAGAVSGAAAVPLFGNVNDFVDSDERYENYFPIRIKYGASNKEYKSSKAFFQNVLNDLKAELGNDLSYCINLEDTQVEFQALQSDVILMLIESKVSNKFITVDRCLS</sequence>
<name>A0A914Q292_9BILA</name>